<name>A0A9N7TP85_PLEPL</name>
<organism evidence="1 2">
    <name type="scientific">Pleuronectes platessa</name>
    <name type="common">European plaice</name>
    <dbReference type="NCBI Taxonomy" id="8262"/>
    <lineage>
        <taxon>Eukaryota</taxon>
        <taxon>Metazoa</taxon>
        <taxon>Chordata</taxon>
        <taxon>Craniata</taxon>
        <taxon>Vertebrata</taxon>
        <taxon>Euteleostomi</taxon>
        <taxon>Actinopterygii</taxon>
        <taxon>Neopterygii</taxon>
        <taxon>Teleostei</taxon>
        <taxon>Neoteleostei</taxon>
        <taxon>Acanthomorphata</taxon>
        <taxon>Carangaria</taxon>
        <taxon>Pleuronectiformes</taxon>
        <taxon>Pleuronectoidei</taxon>
        <taxon>Pleuronectidae</taxon>
        <taxon>Pleuronectes</taxon>
    </lineage>
</organism>
<dbReference type="EMBL" id="CADEAL010000168">
    <property type="protein sequence ID" value="CAB1415664.1"/>
    <property type="molecule type" value="Genomic_DNA"/>
</dbReference>
<keyword evidence="2" id="KW-1185">Reference proteome</keyword>
<proteinExistence type="predicted"/>
<gene>
    <name evidence="1" type="ORF">PLEPLA_LOCUS3382</name>
</gene>
<dbReference type="Proteomes" id="UP001153269">
    <property type="component" value="Unassembled WGS sequence"/>
</dbReference>
<comment type="caution">
    <text evidence="1">The sequence shown here is derived from an EMBL/GenBank/DDBJ whole genome shotgun (WGS) entry which is preliminary data.</text>
</comment>
<evidence type="ECO:0000313" key="1">
    <source>
        <dbReference type="EMBL" id="CAB1415664.1"/>
    </source>
</evidence>
<dbReference type="AlphaFoldDB" id="A0A9N7TP85"/>
<accession>A0A9N7TP85</accession>
<sequence length="108" mass="11610">MALLQEAEGGPAYLGYVAEQRRTESKYFRDAGKDQLVGGERKRVDGQESVVDDLAEAEEERGMNDERSLGPGCASASVSTPVIVPGPAPLPQPFPAPLHDYCTQFISS</sequence>
<protein>
    <submittedName>
        <fullName evidence="1">Uncharacterized protein</fullName>
    </submittedName>
</protein>
<reference evidence="1" key="1">
    <citation type="submission" date="2020-03" db="EMBL/GenBank/DDBJ databases">
        <authorList>
            <person name="Weist P."/>
        </authorList>
    </citation>
    <scope>NUCLEOTIDE SEQUENCE</scope>
</reference>
<evidence type="ECO:0000313" key="2">
    <source>
        <dbReference type="Proteomes" id="UP001153269"/>
    </source>
</evidence>